<dbReference type="STRING" id="596152.DesU5LDRAFT_2398"/>
<dbReference type="EMBL" id="JH600068">
    <property type="protein sequence ID" value="EIG54062.1"/>
    <property type="molecule type" value="Genomic_DNA"/>
</dbReference>
<evidence type="ECO:0000313" key="1">
    <source>
        <dbReference type="EMBL" id="EIG54062.1"/>
    </source>
</evidence>
<sequence>MTTIPTHTMTLLAEVLDERMRQIAKGYTLEHDDAHQRGELSQGAAALVFRALARHEAELDMPVPLGFPAIDDIWPFGDAGTPDKPVRACLLAAIAMLLAEVERLDRLREAGAIAYCGCGRLVWRDETVVDVESVVLCPECAPGHDIAYAHEPNSIARFLRERCDRTPEGSETAADLYAAYRDWYDTQPEASEKHVRPMMVFGLELQALPWITGVQAFGAKYWKGVALRRED</sequence>
<gene>
    <name evidence="1" type="ORF">DesU5LDRAFT_2398</name>
</gene>
<proteinExistence type="predicted"/>
<accession>I2Q2Q6</accession>
<dbReference type="eggNOG" id="ENOG5032MBC">
    <property type="taxonomic scope" value="Bacteria"/>
</dbReference>
<organism evidence="1">
    <name type="scientific">Desulfovibrio sp. U5L</name>
    <dbReference type="NCBI Taxonomy" id="596152"/>
    <lineage>
        <taxon>Bacteria</taxon>
        <taxon>Pseudomonadati</taxon>
        <taxon>Thermodesulfobacteriota</taxon>
        <taxon>Desulfovibrionia</taxon>
        <taxon>Desulfovibrionales</taxon>
        <taxon>Desulfovibrionaceae</taxon>
        <taxon>Desulfovibrio</taxon>
    </lineage>
</organism>
<name>I2Q2Q6_9BACT</name>
<protein>
    <submittedName>
        <fullName evidence="1">Uncharacterized protein</fullName>
    </submittedName>
</protein>
<reference evidence="1" key="1">
    <citation type="submission" date="2011-11" db="EMBL/GenBank/DDBJ databases">
        <title>Improved High-Quality Draft sequence of Desulfovibrio sp. U5L.</title>
        <authorList>
            <consortium name="US DOE Joint Genome Institute"/>
            <person name="Lucas S."/>
            <person name="Han J."/>
            <person name="Lapidus A."/>
            <person name="Cheng J.-F."/>
            <person name="Goodwin L."/>
            <person name="Pitluck S."/>
            <person name="Peters L."/>
            <person name="Ovchinnikova G."/>
            <person name="Held B."/>
            <person name="Detter J.C."/>
            <person name="Han C."/>
            <person name="Tapia R."/>
            <person name="Land M."/>
            <person name="Hauser L."/>
            <person name="Kyrpides N."/>
            <person name="Ivanova N."/>
            <person name="Pagani I."/>
            <person name="Gabster J."/>
            <person name="Walker C."/>
            <person name="Stolyar S."/>
            <person name="Stahl D."/>
            <person name="Arkin A."/>
            <person name="Dehal P."/>
            <person name="Hazen T."/>
            <person name="Woyke T."/>
        </authorList>
    </citation>
    <scope>NUCLEOTIDE SEQUENCE [LARGE SCALE GENOMIC DNA]</scope>
    <source>
        <strain evidence="1">U5L</strain>
    </source>
</reference>
<dbReference type="OrthoDB" id="983041at2"/>
<dbReference type="HOGENOM" id="CLU_1198245_0_0_7"/>
<dbReference type="AlphaFoldDB" id="I2Q2Q6"/>